<reference evidence="1 2" key="1">
    <citation type="journal article" date="2016" name="Nat. Commun.">
        <title>Thousands of microbial genomes shed light on interconnected biogeochemical processes in an aquifer system.</title>
        <authorList>
            <person name="Anantharaman K."/>
            <person name="Brown C.T."/>
            <person name="Hug L.A."/>
            <person name="Sharon I."/>
            <person name="Castelle C.J."/>
            <person name="Probst A.J."/>
            <person name="Thomas B.C."/>
            <person name="Singh A."/>
            <person name="Wilkins M.J."/>
            <person name="Karaoz U."/>
            <person name="Brodie E.L."/>
            <person name="Williams K.H."/>
            <person name="Hubbard S.S."/>
            <person name="Banfield J.F."/>
        </authorList>
    </citation>
    <scope>NUCLEOTIDE SEQUENCE [LARGE SCALE GENOMIC DNA]</scope>
</reference>
<dbReference type="AlphaFoldDB" id="A0A1F8BN75"/>
<protein>
    <submittedName>
        <fullName evidence="1">Uncharacterized protein</fullName>
    </submittedName>
</protein>
<evidence type="ECO:0000313" key="1">
    <source>
        <dbReference type="EMBL" id="OGM65551.1"/>
    </source>
</evidence>
<name>A0A1F8BN75_9BACT</name>
<comment type="caution">
    <text evidence="1">The sequence shown here is derived from an EMBL/GenBank/DDBJ whole genome shotgun (WGS) entry which is preliminary data.</text>
</comment>
<evidence type="ECO:0000313" key="2">
    <source>
        <dbReference type="Proteomes" id="UP000177060"/>
    </source>
</evidence>
<accession>A0A1F8BN75</accession>
<proteinExistence type="predicted"/>
<dbReference type="EMBL" id="MGHE01000003">
    <property type="protein sequence ID" value="OGM65551.1"/>
    <property type="molecule type" value="Genomic_DNA"/>
</dbReference>
<gene>
    <name evidence="1" type="ORF">A3A52_01580</name>
</gene>
<organism evidence="1 2">
    <name type="scientific">Candidatus Woesebacteria bacterium RIFCSPLOWO2_01_FULL_39_14</name>
    <dbReference type="NCBI Taxonomy" id="1802518"/>
    <lineage>
        <taxon>Bacteria</taxon>
        <taxon>Candidatus Woeseibacteriota</taxon>
    </lineage>
</organism>
<sequence length="94" mass="11197">MNQLIFSNPCVRCGRERVVKSVKKERVDRSLVVTTITSCPDPECQKRVNRGLAVEKEKREKMASEFLQREKERKEKILIKLREKRESKRILLRN</sequence>
<dbReference type="Proteomes" id="UP000177060">
    <property type="component" value="Unassembled WGS sequence"/>
</dbReference>